<comment type="similarity">
    <text evidence="5">Belongs to the NtaA/SnaA/DszA monooxygenase family.</text>
</comment>
<protein>
    <submittedName>
        <fullName evidence="7">LLM class flavin-dependent oxidoreductase</fullName>
    </submittedName>
</protein>
<dbReference type="Gene3D" id="3.20.20.30">
    <property type="entry name" value="Luciferase-like domain"/>
    <property type="match status" value="1"/>
</dbReference>
<accession>A0ABZ1MC48</accession>
<dbReference type="InterPro" id="IPR016215">
    <property type="entry name" value="NTA_MOA"/>
</dbReference>
<gene>
    <name evidence="7" type="ORF">OHU35_05290</name>
</gene>
<name>A0ABZ1MC48_STREF</name>
<dbReference type="PANTHER" id="PTHR30011">
    <property type="entry name" value="ALKANESULFONATE MONOOXYGENASE-RELATED"/>
    <property type="match status" value="1"/>
</dbReference>
<dbReference type="Proteomes" id="UP001621512">
    <property type="component" value="Chromosome"/>
</dbReference>
<proteinExistence type="inferred from homology"/>
<evidence type="ECO:0000256" key="3">
    <source>
        <dbReference type="ARBA" id="ARBA00023002"/>
    </source>
</evidence>
<evidence type="ECO:0000313" key="8">
    <source>
        <dbReference type="Proteomes" id="UP001621512"/>
    </source>
</evidence>
<keyword evidence="8" id="KW-1185">Reference proteome</keyword>
<evidence type="ECO:0000313" key="7">
    <source>
        <dbReference type="EMBL" id="WTW25478.1"/>
    </source>
</evidence>
<dbReference type="PANTHER" id="PTHR30011:SF16">
    <property type="entry name" value="C2H2 FINGER DOMAIN TRANSCRIPTION FACTOR (EUROFUNG)-RELATED"/>
    <property type="match status" value="1"/>
</dbReference>
<evidence type="ECO:0000256" key="4">
    <source>
        <dbReference type="ARBA" id="ARBA00023033"/>
    </source>
</evidence>
<dbReference type="NCBIfam" id="TIGR03860">
    <property type="entry name" value="FMN_nitrolo"/>
    <property type="match status" value="1"/>
</dbReference>
<feature type="domain" description="Luciferase-like" evidence="6">
    <location>
        <begin position="32"/>
        <end position="393"/>
    </location>
</feature>
<evidence type="ECO:0000256" key="5">
    <source>
        <dbReference type="ARBA" id="ARBA00033748"/>
    </source>
</evidence>
<keyword evidence="2" id="KW-0288">FMN</keyword>
<reference evidence="7 8" key="1">
    <citation type="submission" date="2022-10" db="EMBL/GenBank/DDBJ databases">
        <title>The complete genomes of actinobacterial strains from the NBC collection.</title>
        <authorList>
            <person name="Joergensen T.S."/>
            <person name="Alvarez Arevalo M."/>
            <person name="Sterndorff E.B."/>
            <person name="Faurdal D."/>
            <person name="Vuksanovic O."/>
            <person name="Mourched A.-S."/>
            <person name="Charusanti P."/>
            <person name="Shaw S."/>
            <person name="Blin K."/>
            <person name="Weber T."/>
        </authorList>
    </citation>
    <scope>NUCLEOTIDE SEQUENCE [LARGE SCALE GENOMIC DNA]</scope>
    <source>
        <strain evidence="7 8">NBC_00017</strain>
    </source>
</reference>
<sequence length="455" mass="50771">MTDASAPRPLRFNAFAMNCVSHINHGQWVRDDTNQTSYTDLETWTELARTLERGYFDALFLADVIGTYDTYRGSRDTAVREGLQIPVNDPSLLVAALAHATEHLGLAFTQSVLQEPPYNFARRLSTLDHLTKGRVAWNIVTSYLESAAKGLGLDGLPLHDERYERAEEYTDVLYQLLEGSWEESAVLRDRERRVYADPARIHDVRHEGRFYRVNGPHLSEPSPQRTPILFQAGSSERGREFAARNAEAVFLGAVSPEGARTQVEDVRARAVAYGRQGGDILFFQGLTLIVGSTEEEAERKLADYREHTSLEGFAAHMSGSLQLDLSQVDFDAPVGEIDTNGVQGFVRSLVEGAPDKTWTFGEVLRARAWTRPVAGVPERIADELERWRDAGVDGVNLAYVTSPGTFTDFADQLAPVLQKRGLLKTAYEEGTLRQKLFGRGDRLPTSHPAARHRRG</sequence>
<evidence type="ECO:0000256" key="1">
    <source>
        <dbReference type="ARBA" id="ARBA00022630"/>
    </source>
</evidence>
<dbReference type="PIRSF" id="PIRSF000337">
    <property type="entry name" value="NTA_MOA"/>
    <property type="match status" value="1"/>
</dbReference>
<dbReference type="SUPFAM" id="SSF51679">
    <property type="entry name" value="Bacterial luciferase-like"/>
    <property type="match status" value="1"/>
</dbReference>
<evidence type="ECO:0000259" key="6">
    <source>
        <dbReference type="Pfam" id="PF00296"/>
    </source>
</evidence>
<dbReference type="InterPro" id="IPR011251">
    <property type="entry name" value="Luciferase-like_dom"/>
</dbReference>
<keyword evidence="3" id="KW-0560">Oxidoreductase</keyword>
<dbReference type="InterPro" id="IPR051260">
    <property type="entry name" value="Diverse_substr_monoxygenases"/>
</dbReference>
<dbReference type="RefSeq" id="WP_189724236.1">
    <property type="nucleotide sequence ID" value="NZ_BMUK01000005.1"/>
</dbReference>
<dbReference type="EMBL" id="CP108341">
    <property type="protein sequence ID" value="WTW25478.1"/>
    <property type="molecule type" value="Genomic_DNA"/>
</dbReference>
<dbReference type="Pfam" id="PF00296">
    <property type="entry name" value="Bac_luciferase"/>
    <property type="match status" value="1"/>
</dbReference>
<dbReference type="InterPro" id="IPR036661">
    <property type="entry name" value="Luciferase-like_sf"/>
</dbReference>
<evidence type="ECO:0000256" key="2">
    <source>
        <dbReference type="ARBA" id="ARBA00022643"/>
    </source>
</evidence>
<keyword evidence="1" id="KW-0285">Flavoprotein</keyword>
<keyword evidence="4" id="KW-0503">Monooxygenase</keyword>
<organism evidence="7 8">
    <name type="scientific">Streptomyces purpurascens</name>
    <dbReference type="NCBI Taxonomy" id="1924"/>
    <lineage>
        <taxon>Bacteria</taxon>
        <taxon>Bacillati</taxon>
        <taxon>Actinomycetota</taxon>
        <taxon>Actinomycetes</taxon>
        <taxon>Kitasatosporales</taxon>
        <taxon>Streptomycetaceae</taxon>
        <taxon>Streptomyces</taxon>
    </lineage>
</organism>